<feature type="compositionally biased region" description="Basic and acidic residues" evidence="1">
    <location>
        <begin position="177"/>
        <end position="193"/>
    </location>
</feature>
<name>A0AAD5WVX3_9PEZI</name>
<evidence type="ECO:0000256" key="2">
    <source>
        <dbReference type="SAM" id="SignalP"/>
    </source>
</evidence>
<reference evidence="3" key="1">
    <citation type="submission" date="2022-07" db="EMBL/GenBank/DDBJ databases">
        <title>Draft genome sequence of Zalerion maritima ATCC 34329, a (micro)plastics degrading marine fungus.</title>
        <authorList>
            <person name="Paco A."/>
            <person name="Goncalves M.F.M."/>
            <person name="Rocha-Santos T.A.P."/>
            <person name="Alves A."/>
        </authorList>
    </citation>
    <scope>NUCLEOTIDE SEQUENCE</scope>
    <source>
        <strain evidence="3">ATCC 34329</strain>
    </source>
</reference>
<dbReference type="Proteomes" id="UP001201980">
    <property type="component" value="Unassembled WGS sequence"/>
</dbReference>
<evidence type="ECO:0000313" key="4">
    <source>
        <dbReference type="Proteomes" id="UP001201980"/>
    </source>
</evidence>
<gene>
    <name evidence="3" type="ORF">MKZ38_007488</name>
</gene>
<protein>
    <submittedName>
        <fullName evidence="3">Uncharacterized protein</fullName>
    </submittedName>
</protein>
<keyword evidence="2" id="KW-0732">Signal</keyword>
<feature type="region of interest" description="Disordered" evidence="1">
    <location>
        <begin position="171"/>
        <end position="215"/>
    </location>
</feature>
<organism evidence="3 4">
    <name type="scientific">Zalerion maritima</name>
    <dbReference type="NCBI Taxonomy" id="339359"/>
    <lineage>
        <taxon>Eukaryota</taxon>
        <taxon>Fungi</taxon>
        <taxon>Dikarya</taxon>
        <taxon>Ascomycota</taxon>
        <taxon>Pezizomycotina</taxon>
        <taxon>Sordariomycetes</taxon>
        <taxon>Lulworthiomycetidae</taxon>
        <taxon>Lulworthiales</taxon>
        <taxon>Lulworthiaceae</taxon>
        <taxon>Zalerion</taxon>
    </lineage>
</organism>
<feature type="compositionally biased region" description="Basic and acidic residues" evidence="1">
    <location>
        <begin position="203"/>
        <end position="215"/>
    </location>
</feature>
<feature type="signal peptide" evidence="2">
    <location>
        <begin position="1"/>
        <end position="15"/>
    </location>
</feature>
<keyword evidence="4" id="KW-1185">Reference proteome</keyword>
<proteinExistence type="predicted"/>
<dbReference type="AlphaFoldDB" id="A0AAD5WVX3"/>
<feature type="chain" id="PRO_5041960211" evidence="2">
    <location>
        <begin position="16"/>
        <end position="215"/>
    </location>
</feature>
<comment type="caution">
    <text evidence="3">The sequence shown here is derived from an EMBL/GenBank/DDBJ whole genome shotgun (WGS) entry which is preliminary data.</text>
</comment>
<dbReference type="EMBL" id="JAKWBI020000048">
    <property type="protein sequence ID" value="KAJ2904652.1"/>
    <property type="molecule type" value="Genomic_DNA"/>
</dbReference>
<evidence type="ECO:0000256" key="1">
    <source>
        <dbReference type="SAM" id="MobiDB-lite"/>
    </source>
</evidence>
<accession>A0AAD5WVX3</accession>
<sequence length="215" mass="22250">MWKQLLFASCVAAQAFNVSVWDNTDGLNVMRVWYGDGIAHAGAVVPSGVSIAFNVSCLQGPPAPLELNPDSSAASESLLGITAPLYLAVNSSGGAEDAIFFVSDLGEVPEGSTALWGAYEGVLFPMDATSSSLPGIAYLGSTEAEGTWVVRWNVAGTPTDVSERLATIMSRDPPGGWERRSLQEVEDGVEKGAEVAGGGGEAAELKGRRDGDGGN</sequence>
<evidence type="ECO:0000313" key="3">
    <source>
        <dbReference type="EMBL" id="KAJ2904652.1"/>
    </source>
</evidence>